<comment type="caution">
    <text evidence="2">The sequence shown here is derived from an EMBL/GenBank/DDBJ whole genome shotgun (WGS) entry which is preliminary data.</text>
</comment>
<dbReference type="InterPro" id="IPR007278">
    <property type="entry name" value="DUF397"/>
</dbReference>
<protein>
    <submittedName>
        <fullName evidence="2">Toxin</fullName>
    </submittedName>
</protein>
<gene>
    <name evidence="2" type="ORF">IQ63_15390</name>
</gene>
<evidence type="ECO:0000313" key="3">
    <source>
        <dbReference type="Proteomes" id="UP000037151"/>
    </source>
</evidence>
<dbReference type="OrthoDB" id="4562195at2"/>
<dbReference type="RefSeq" id="WP_050371182.1">
    <property type="nucleotide sequence ID" value="NZ_KQ257820.1"/>
</dbReference>
<name>A0A0L0KAN1_9ACTN</name>
<feature type="domain" description="DUF397" evidence="1">
    <location>
        <begin position="6"/>
        <end position="25"/>
    </location>
</feature>
<organism evidence="2 3">
    <name type="scientific">Streptomyces acidiscabies</name>
    <dbReference type="NCBI Taxonomy" id="42234"/>
    <lineage>
        <taxon>Bacteria</taxon>
        <taxon>Bacillati</taxon>
        <taxon>Actinomycetota</taxon>
        <taxon>Actinomycetes</taxon>
        <taxon>Kitasatosporales</taxon>
        <taxon>Streptomycetaceae</taxon>
        <taxon>Streptomyces</taxon>
    </lineage>
</organism>
<feature type="domain" description="DUF397" evidence="1">
    <location>
        <begin position="27"/>
        <end position="77"/>
    </location>
</feature>
<evidence type="ECO:0000259" key="1">
    <source>
        <dbReference type="Pfam" id="PF04149"/>
    </source>
</evidence>
<reference evidence="3" key="1">
    <citation type="submission" date="2014-07" db="EMBL/GenBank/DDBJ databases">
        <title>Genome sequencing of plant-pathogenic Streptomyces species.</title>
        <authorList>
            <person name="Harrison J."/>
            <person name="Sapp M."/>
            <person name="Thwaites R."/>
            <person name="Studholme D.J."/>
        </authorList>
    </citation>
    <scope>NUCLEOTIDE SEQUENCE [LARGE SCALE GENOMIC DNA]</scope>
    <source>
        <strain evidence="3">NCPPB 4445</strain>
    </source>
</reference>
<dbReference type="AlphaFoldDB" id="A0A0L0KAN1"/>
<dbReference type="Pfam" id="PF04149">
    <property type="entry name" value="DUF397"/>
    <property type="match status" value="2"/>
</dbReference>
<evidence type="ECO:0000313" key="2">
    <source>
        <dbReference type="EMBL" id="KND34705.1"/>
    </source>
</evidence>
<dbReference type="Proteomes" id="UP000037151">
    <property type="component" value="Unassembled WGS sequence"/>
</dbReference>
<dbReference type="PATRIC" id="fig|42234.21.peg.3168"/>
<dbReference type="EMBL" id="JPPY01000103">
    <property type="protein sequence ID" value="KND34705.1"/>
    <property type="molecule type" value="Genomic_DNA"/>
</dbReference>
<sequence>MSDTALRWVKSSYSGDEGAACVEVACHWVKSSYSTPVGADCVEIAAHTSAIHIRDSKTPEAPYLTIAPTTWTTFLRTTPGHTTHV</sequence>
<proteinExistence type="predicted"/>
<accession>A0A0L0KAN1</accession>